<dbReference type="AlphaFoldDB" id="A0A2I1HUR2"/>
<evidence type="ECO:0000313" key="2">
    <source>
        <dbReference type="EMBL" id="PKY62620.1"/>
    </source>
</evidence>
<proteinExistence type="predicted"/>
<reference evidence="2 3" key="1">
    <citation type="submission" date="2015-10" db="EMBL/GenBank/DDBJ databases">
        <title>Genome analyses suggest a sexual origin of heterokaryosis in a supposedly ancient asexual fungus.</title>
        <authorList>
            <person name="Ropars J."/>
            <person name="Sedzielewska K."/>
            <person name="Noel J."/>
            <person name="Charron P."/>
            <person name="Farinelli L."/>
            <person name="Marton T."/>
            <person name="Kruger M."/>
            <person name="Pelin A."/>
            <person name="Brachmann A."/>
            <person name="Corradi N."/>
        </authorList>
    </citation>
    <scope>NUCLEOTIDE SEQUENCE [LARGE SCALE GENOMIC DNA]</scope>
    <source>
        <strain evidence="2 3">A4</strain>
    </source>
</reference>
<keyword evidence="3" id="KW-1185">Reference proteome</keyword>
<evidence type="ECO:0000313" key="3">
    <source>
        <dbReference type="Proteomes" id="UP000234323"/>
    </source>
</evidence>
<protein>
    <submittedName>
        <fullName evidence="2">Uncharacterized protein</fullName>
    </submittedName>
</protein>
<dbReference type="EMBL" id="LLXI01007548">
    <property type="protein sequence ID" value="PKY62620.1"/>
    <property type="molecule type" value="Genomic_DNA"/>
</dbReference>
<comment type="caution">
    <text evidence="2">The sequence shown here is derived from an EMBL/GenBank/DDBJ whole genome shotgun (WGS) entry which is preliminary data.</text>
</comment>
<name>A0A2I1HUR2_9GLOM</name>
<accession>A0A2I1HUR2</accession>
<feature type="compositionally biased region" description="Polar residues" evidence="1">
    <location>
        <begin position="90"/>
        <end position="103"/>
    </location>
</feature>
<dbReference type="Proteomes" id="UP000234323">
    <property type="component" value="Unassembled WGS sequence"/>
</dbReference>
<organism evidence="2 3">
    <name type="scientific">Rhizophagus irregularis</name>
    <dbReference type="NCBI Taxonomy" id="588596"/>
    <lineage>
        <taxon>Eukaryota</taxon>
        <taxon>Fungi</taxon>
        <taxon>Fungi incertae sedis</taxon>
        <taxon>Mucoromycota</taxon>
        <taxon>Glomeromycotina</taxon>
        <taxon>Glomeromycetes</taxon>
        <taxon>Glomerales</taxon>
        <taxon>Glomeraceae</taxon>
        <taxon>Rhizophagus</taxon>
    </lineage>
</organism>
<sequence length="133" mass="15605">MVPQELYNLIHSYVGKHSTCRNVLFQFMQSLIQKLFAHIWKLHNDKLHEWEITHGITKKKKCRYQQYRRVSDPTRDTNRYSLLRSPDARTVNTRNGSPSRLPSQRSIDIDFSLYSFYSSSLNVCSVRNNAGPA</sequence>
<gene>
    <name evidence="2" type="ORF">RhiirA4_489408</name>
</gene>
<evidence type="ECO:0000256" key="1">
    <source>
        <dbReference type="SAM" id="MobiDB-lite"/>
    </source>
</evidence>
<feature type="region of interest" description="Disordered" evidence="1">
    <location>
        <begin position="71"/>
        <end position="103"/>
    </location>
</feature>